<dbReference type="InterPro" id="IPR029068">
    <property type="entry name" value="Glyas_Bleomycin-R_OHBP_Dase"/>
</dbReference>
<dbReference type="Pfam" id="PF18029">
    <property type="entry name" value="Glyoxalase_6"/>
    <property type="match status" value="1"/>
</dbReference>
<keyword evidence="3" id="KW-1185">Reference proteome</keyword>
<dbReference type="Pfam" id="PF01329">
    <property type="entry name" value="Pterin_4a"/>
    <property type="match status" value="1"/>
</dbReference>
<dbReference type="InterPro" id="IPR041581">
    <property type="entry name" value="Glyoxalase_6"/>
</dbReference>
<evidence type="ECO:0000313" key="3">
    <source>
        <dbReference type="Proteomes" id="UP000598217"/>
    </source>
</evidence>
<protein>
    <submittedName>
        <fullName evidence="2">4a-hydroxytetrahydrobiopterin dehydratase</fullName>
        <ecNumber evidence="2">4.2.1.96</ecNumber>
    </submittedName>
</protein>
<dbReference type="SUPFAM" id="SSF54593">
    <property type="entry name" value="Glyoxalase/Bleomycin resistance protein/Dihydroxybiphenyl dioxygenase"/>
    <property type="match status" value="1"/>
</dbReference>
<feature type="domain" description="Glyoxalase-like" evidence="1">
    <location>
        <begin position="118"/>
        <end position="224"/>
    </location>
</feature>
<name>A0ABR9HHF7_9ACTN</name>
<keyword evidence="2" id="KW-0456">Lyase</keyword>
<organism evidence="2 3">
    <name type="scientific">Nocardiopsis terrae</name>
    <dbReference type="NCBI Taxonomy" id="372655"/>
    <lineage>
        <taxon>Bacteria</taxon>
        <taxon>Bacillati</taxon>
        <taxon>Actinomycetota</taxon>
        <taxon>Actinomycetes</taxon>
        <taxon>Streptosporangiales</taxon>
        <taxon>Nocardiopsidaceae</taxon>
        <taxon>Nocardiopsis</taxon>
    </lineage>
</organism>
<dbReference type="EC" id="4.2.1.96" evidence="2"/>
<accession>A0ABR9HHF7</accession>
<dbReference type="EMBL" id="JADBDY010000001">
    <property type="protein sequence ID" value="MBE1458457.1"/>
    <property type="molecule type" value="Genomic_DNA"/>
</dbReference>
<gene>
    <name evidence="2" type="ORF">H4W79_002671</name>
</gene>
<dbReference type="GO" id="GO:0008124">
    <property type="term" value="F:4-alpha-hydroxytetrahydrobiopterin dehydratase activity"/>
    <property type="evidence" value="ECO:0007669"/>
    <property type="project" value="UniProtKB-EC"/>
</dbReference>
<dbReference type="InterPro" id="IPR001533">
    <property type="entry name" value="Pterin_deHydtase"/>
</dbReference>
<reference evidence="2 3" key="1">
    <citation type="submission" date="2020-10" db="EMBL/GenBank/DDBJ databases">
        <title>Sequencing the genomes of 1000 actinobacteria strains.</title>
        <authorList>
            <person name="Klenk H.-P."/>
        </authorList>
    </citation>
    <scope>NUCLEOTIDE SEQUENCE [LARGE SCALE GENOMIC DNA]</scope>
    <source>
        <strain evidence="2 3">DSM 45157</strain>
    </source>
</reference>
<dbReference type="Gene3D" id="3.10.180.10">
    <property type="entry name" value="2,3-Dihydroxybiphenyl 1,2-Dioxygenase, domain 1"/>
    <property type="match status" value="1"/>
</dbReference>
<evidence type="ECO:0000313" key="2">
    <source>
        <dbReference type="EMBL" id="MBE1458457.1"/>
    </source>
</evidence>
<comment type="caution">
    <text evidence="2">The sequence shown here is derived from an EMBL/GenBank/DDBJ whole genome shotgun (WGS) entry which is preliminary data.</text>
</comment>
<dbReference type="PANTHER" id="PTHR35908">
    <property type="entry name" value="HYPOTHETICAL FUSION PROTEIN"/>
    <property type="match status" value="1"/>
</dbReference>
<dbReference type="Proteomes" id="UP000598217">
    <property type="component" value="Unassembled WGS sequence"/>
</dbReference>
<sequence>MHLSRQEASEAVADLGWRYLLGNLRTCVPVPSMDHAAEVSAIAVDACGPRADAHLSVDLRPRRVVLTLQTAEVADLTRTDLDLARRVSAALERAGARTGADTDDGAGGAPRAVQMLEIAVDALHPERIRPFWKAVLGYVCEPGHDGPRDPLVDPLGQGPAVWFQQMEHPRPQRNRIHFDVCVPHDEARSRLRAALGAGGVLVADERAPAFWVLADTEGNEVCVTTWQNRDSPARS</sequence>
<dbReference type="PANTHER" id="PTHR35908:SF1">
    <property type="entry name" value="CONSERVED PROTEIN"/>
    <property type="match status" value="1"/>
</dbReference>
<evidence type="ECO:0000259" key="1">
    <source>
        <dbReference type="Pfam" id="PF18029"/>
    </source>
</evidence>
<proteinExistence type="predicted"/>
<dbReference type="RefSeq" id="WP_191269710.1">
    <property type="nucleotide sequence ID" value="NZ_BMXJ01000003.1"/>
</dbReference>